<dbReference type="AlphaFoldDB" id="A0A016VDL5"/>
<reference evidence="2" key="1">
    <citation type="journal article" date="2015" name="Nat. Genet.">
        <title>The genome and transcriptome of the zoonotic hookworm Ancylostoma ceylanicum identify infection-specific gene families.</title>
        <authorList>
            <person name="Schwarz E.M."/>
            <person name="Hu Y."/>
            <person name="Antoshechkin I."/>
            <person name="Miller M.M."/>
            <person name="Sternberg P.W."/>
            <person name="Aroian R.V."/>
        </authorList>
    </citation>
    <scope>NUCLEOTIDE SEQUENCE</scope>
    <source>
        <strain evidence="2">HY135</strain>
    </source>
</reference>
<sequence>MRNIHFFLCVFQQTRHQPLATLRYVSSWGKKGCGQATLIGAVGPPVTPTCSTRTALSTNGPCYRIGAVRVETDERDGRPDCANQSRLITPPFLSR</sequence>
<accession>A0A016VDL5</accession>
<evidence type="ECO:0000313" key="2">
    <source>
        <dbReference type="Proteomes" id="UP000024635"/>
    </source>
</evidence>
<organism evidence="1 2">
    <name type="scientific">Ancylostoma ceylanicum</name>
    <dbReference type="NCBI Taxonomy" id="53326"/>
    <lineage>
        <taxon>Eukaryota</taxon>
        <taxon>Metazoa</taxon>
        <taxon>Ecdysozoa</taxon>
        <taxon>Nematoda</taxon>
        <taxon>Chromadorea</taxon>
        <taxon>Rhabditida</taxon>
        <taxon>Rhabditina</taxon>
        <taxon>Rhabditomorpha</taxon>
        <taxon>Strongyloidea</taxon>
        <taxon>Ancylostomatidae</taxon>
        <taxon>Ancylostomatinae</taxon>
        <taxon>Ancylostoma</taxon>
    </lineage>
</organism>
<protein>
    <submittedName>
        <fullName evidence="1">Uncharacterized protein</fullName>
    </submittedName>
</protein>
<proteinExistence type="predicted"/>
<dbReference type="Proteomes" id="UP000024635">
    <property type="component" value="Unassembled WGS sequence"/>
</dbReference>
<comment type="caution">
    <text evidence="1">The sequence shown here is derived from an EMBL/GenBank/DDBJ whole genome shotgun (WGS) entry which is preliminary data.</text>
</comment>
<gene>
    <name evidence="1" type="primary">Acey_s0011.g1365</name>
    <name evidence="1" type="ORF">Y032_0011g1365</name>
</gene>
<name>A0A016VDL5_9BILA</name>
<dbReference type="OrthoDB" id="3996471at2759"/>
<evidence type="ECO:0000313" key="1">
    <source>
        <dbReference type="EMBL" id="EYC25749.1"/>
    </source>
</evidence>
<keyword evidence="2" id="KW-1185">Reference proteome</keyword>
<dbReference type="EMBL" id="JARK01001347">
    <property type="protein sequence ID" value="EYC25749.1"/>
    <property type="molecule type" value="Genomic_DNA"/>
</dbReference>